<accession>A0AA37T740</accession>
<protein>
    <submittedName>
        <fullName evidence="1">Uncharacterized protein</fullName>
    </submittedName>
</protein>
<comment type="caution">
    <text evidence="1">The sequence shown here is derived from an EMBL/GenBank/DDBJ whole genome shotgun (WGS) entry which is preliminary data.</text>
</comment>
<reference evidence="1 2" key="1">
    <citation type="journal article" date="2014" name="Int. J. Syst. Evol. Microbiol.">
        <title>Complete genome sequence of Corynebacterium casei LMG S-19264T (=DSM 44701T), isolated from a smear-ripened cheese.</title>
        <authorList>
            <consortium name="US DOE Joint Genome Institute (JGI-PGF)"/>
            <person name="Walter F."/>
            <person name="Albersmeier A."/>
            <person name="Kalinowski J."/>
            <person name="Ruckert C."/>
        </authorList>
    </citation>
    <scope>NUCLEOTIDE SEQUENCE [LARGE SCALE GENOMIC DNA]</scope>
    <source>
        <strain evidence="1 2">NBRC 110095</strain>
    </source>
</reference>
<name>A0AA37T740_9GAMM</name>
<sequence length="207" mass="22411">MVKPKSVFSFFFIGVVVVLEACSIADLTSLSQEVGGDAGVINRTEITRSSPFRFPSTATAIVFSMAEDLSKKSTSKKSTSKKSAPKKSDSNDIDDDLTVVMAECLTSAMEKHFASVKTRFVKEDPRVNPGMANDYGGSVGMYAQWLEGKAPNDFTIKVTLFSPVSKNIYSIDIISFHKANNTQFQPDTSSAAIHEAMAAYAETLAPI</sequence>
<keyword evidence="2" id="KW-1185">Reference proteome</keyword>
<dbReference type="Proteomes" id="UP001156870">
    <property type="component" value="Unassembled WGS sequence"/>
</dbReference>
<proteinExistence type="predicted"/>
<organism evidence="1 2">
    <name type="scientific">Marinibactrum halimedae</name>
    <dbReference type="NCBI Taxonomy" id="1444977"/>
    <lineage>
        <taxon>Bacteria</taxon>
        <taxon>Pseudomonadati</taxon>
        <taxon>Pseudomonadota</taxon>
        <taxon>Gammaproteobacteria</taxon>
        <taxon>Cellvibrionales</taxon>
        <taxon>Cellvibrionaceae</taxon>
        <taxon>Marinibactrum</taxon>
    </lineage>
</organism>
<dbReference type="AlphaFoldDB" id="A0AA37T740"/>
<dbReference type="EMBL" id="BSPD01000102">
    <property type="protein sequence ID" value="GLS28124.1"/>
    <property type="molecule type" value="Genomic_DNA"/>
</dbReference>
<dbReference type="RefSeq" id="WP_232594061.1">
    <property type="nucleotide sequence ID" value="NZ_BSPD01000102.1"/>
</dbReference>
<evidence type="ECO:0000313" key="1">
    <source>
        <dbReference type="EMBL" id="GLS28124.1"/>
    </source>
</evidence>
<evidence type="ECO:0000313" key="2">
    <source>
        <dbReference type="Proteomes" id="UP001156870"/>
    </source>
</evidence>
<gene>
    <name evidence="1" type="ORF">GCM10007877_38430</name>
</gene>